<evidence type="ECO:0000256" key="1">
    <source>
        <dbReference type="SAM" id="MobiDB-lite"/>
    </source>
</evidence>
<proteinExistence type="predicted"/>
<evidence type="ECO:0000313" key="2">
    <source>
        <dbReference type="EMBL" id="MXU95057.1"/>
    </source>
</evidence>
<dbReference type="EMBL" id="GIFC01012974">
    <property type="protein sequence ID" value="MXU95057.1"/>
    <property type="molecule type" value="Transcribed_RNA"/>
</dbReference>
<reference evidence="2" key="1">
    <citation type="submission" date="2019-12" db="EMBL/GenBank/DDBJ databases">
        <title>An insight into the sialome of adult female Ixodes ricinus ticks feeding for 6 days.</title>
        <authorList>
            <person name="Perner J."/>
            <person name="Ribeiro J.M.C."/>
        </authorList>
    </citation>
    <scope>NUCLEOTIDE SEQUENCE</scope>
    <source>
        <strain evidence="2">Semi-engorged</strain>
        <tissue evidence="2">Salivary glands</tissue>
    </source>
</reference>
<dbReference type="AlphaFoldDB" id="A0A6B0UYS3"/>
<feature type="compositionally biased region" description="Polar residues" evidence="1">
    <location>
        <begin position="1"/>
        <end position="11"/>
    </location>
</feature>
<protein>
    <submittedName>
        <fullName evidence="2">Uncharacterized protein</fullName>
    </submittedName>
</protein>
<name>A0A6B0UYS3_IXORI</name>
<organism evidence="2">
    <name type="scientific">Ixodes ricinus</name>
    <name type="common">Common tick</name>
    <name type="synonym">Acarus ricinus</name>
    <dbReference type="NCBI Taxonomy" id="34613"/>
    <lineage>
        <taxon>Eukaryota</taxon>
        <taxon>Metazoa</taxon>
        <taxon>Ecdysozoa</taxon>
        <taxon>Arthropoda</taxon>
        <taxon>Chelicerata</taxon>
        <taxon>Arachnida</taxon>
        <taxon>Acari</taxon>
        <taxon>Parasitiformes</taxon>
        <taxon>Ixodida</taxon>
        <taxon>Ixodoidea</taxon>
        <taxon>Ixodidae</taxon>
        <taxon>Ixodinae</taxon>
        <taxon>Ixodes</taxon>
    </lineage>
</organism>
<feature type="region of interest" description="Disordered" evidence="1">
    <location>
        <begin position="1"/>
        <end position="25"/>
    </location>
</feature>
<accession>A0A6B0UYS3</accession>
<sequence length="177" mass="19616">MTPSRRLSSLVSAGAPPSESASWHSQRIGQPPLSFRWLPVLSSGVRLAGSWYSGMDILLTAPSDSWSALLSSRWLILLLIEFGDGLLATPSLLSRYGDTVDESETSVSTGLSSRPSGYSECKDWMELRPLLRKVTDWVKSECRCCSCLSPQPGPRRSQRHLWNNLRSSVCTSPFKKQ</sequence>